<dbReference type="InterPro" id="IPR002034">
    <property type="entry name" value="AIPM/Hcit_synth_CS"/>
</dbReference>
<dbReference type="Gene3D" id="3.20.20.70">
    <property type="entry name" value="Aldolase class I"/>
    <property type="match status" value="1"/>
</dbReference>
<dbReference type="NCBIfam" id="NF002086">
    <property type="entry name" value="PRK00915.1-3"/>
    <property type="match status" value="1"/>
</dbReference>
<evidence type="ECO:0000256" key="8">
    <source>
        <dbReference type="ARBA" id="ARBA00022679"/>
    </source>
</evidence>
<sequence length="552" mass="61117">MEHAIRIKRNHHFSIDYFRFKRMRFSIRLIDCLKNKIQKTGSRIFCENDMTMDPKEYVRIFDTTLRDGEQCPGAAMTENEKLEIASQLASMQVDIIEAGFPVSSPVQFQAVERIARETEGPTIAALARAMKADIEAAFKALQPAKKRRIHTFIASSPIHMKYKLGKEPKEVLKMAVEAVTLCRQFVDDVEFSPEDATRSEPEFLRELCEAVIAAGATTINIPDTVGYTTPAEYGGLFKFLLTNVRGAEKIIFSAHCHNDLGLATANSLAAVQNGARQIECTINGIGERAGNTAMEEVVMAMRTRKDTFGIQTQIKTEEIARASYLVKTITGMLVQPNKAIVGANAFAHESGIHQDGVIKHRETYEIMKPETVGLSSNRMVLGRHSGRAGFKDRIVKLGFSPQVEELEAAYQRFLEIADRKKEIYDEDIRALFSEETRKSTGDRFQLEGFTVSTGTKSTPTAGVRISIDGYVREESATGDGPVDSIYKAIQKATGMDPEVSRLVISPVTEGQDAMAEASVTLEYKGDRVVGKGSSTDIIEACSRAYISALNRL</sequence>
<dbReference type="InterPro" id="IPR036230">
    <property type="entry name" value="LeuA_allosteric_dom_sf"/>
</dbReference>
<dbReference type="FunFam" id="3.30.160.270:FF:000001">
    <property type="entry name" value="2-isopropylmalate synthase"/>
    <property type="match status" value="1"/>
</dbReference>
<evidence type="ECO:0000256" key="5">
    <source>
        <dbReference type="ARBA" id="ARBA00022430"/>
    </source>
</evidence>
<dbReference type="GO" id="GO:0003985">
    <property type="term" value="F:acetyl-CoA C-acetyltransferase activity"/>
    <property type="evidence" value="ECO:0007669"/>
    <property type="project" value="UniProtKB-UniRule"/>
</dbReference>
<comment type="cofactor">
    <cofactor evidence="12">
        <name>Mn(2+)</name>
        <dbReference type="ChEBI" id="CHEBI:29035"/>
    </cofactor>
</comment>
<dbReference type="GO" id="GO:0005737">
    <property type="term" value="C:cytoplasm"/>
    <property type="evidence" value="ECO:0007669"/>
    <property type="project" value="UniProtKB-UniRule"/>
</dbReference>
<feature type="domain" description="Pyruvate carboxyltransferase" evidence="13">
    <location>
        <begin position="58"/>
        <end position="320"/>
    </location>
</feature>
<dbReference type="EMBL" id="AKWH02000043">
    <property type="protein sequence ID" value="EKO51144.1"/>
    <property type="molecule type" value="Genomic_DNA"/>
</dbReference>
<dbReference type="CDD" id="cd07940">
    <property type="entry name" value="DRE_TIM_IPMS"/>
    <property type="match status" value="1"/>
</dbReference>
<dbReference type="SMART" id="SM00917">
    <property type="entry name" value="LeuA_dimer"/>
    <property type="match status" value="1"/>
</dbReference>
<evidence type="ECO:0000256" key="6">
    <source>
        <dbReference type="ARBA" id="ARBA00022490"/>
    </source>
</evidence>
<dbReference type="UniPathway" id="UPA00048">
    <property type="reaction ID" value="UER00070"/>
</dbReference>
<keyword evidence="5 12" id="KW-0432">Leucine biosynthesis</keyword>
<reference evidence="14" key="1">
    <citation type="submission" date="2012-10" db="EMBL/GenBank/DDBJ databases">
        <authorList>
            <person name="Harkins D.M."/>
            <person name="Durkin A.S."/>
            <person name="Brinkac L.M."/>
            <person name="Selengut J.D."/>
            <person name="Sanka R."/>
            <person name="DePew J."/>
            <person name="Purushe J."/>
            <person name="Picardeau M."/>
            <person name="Werts C."/>
            <person name="Goarant C."/>
            <person name="Vinetz J.M."/>
            <person name="Sutton G.G."/>
            <person name="Nelson W.C."/>
            <person name="Fouts D.E."/>
        </authorList>
    </citation>
    <scope>NUCLEOTIDE SEQUENCE [LARGE SCALE GENOMIC DNA]</scope>
    <source>
        <strain evidence="14">200802841</strain>
    </source>
</reference>
<keyword evidence="8 12" id="KW-0808">Transferase</keyword>
<evidence type="ECO:0000256" key="4">
    <source>
        <dbReference type="ARBA" id="ARBA00018198"/>
    </source>
</evidence>
<dbReference type="SUPFAM" id="SSF51569">
    <property type="entry name" value="Aldolase"/>
    <property type="match status" value="1"/>
</dbReference>
<evidence type="ECO:0000259" key="13">
    <source>
        <dbReference type="PROSITE" id="PS50991"/>
    </source>
</evidence>
<dbReference type="PROSITE" id="PS00815">
    <property type="entry name" value="AIPM_HOMOCIT_SYNTH_1"/>
    <property type="match status" value="1"/>
</dbReference>
<comment type="subunit">
    <text evidence="12">Homodimer.</text>
</comment>
<dbReference type="InterPro" id="IPR054691">
    <property type="entry name" value="LeuA/HCS_post-cat"/>
</dbReference>
<keyword evidence="10 12" id="KW-0464">Manganese</keyword>
<comment type="catalytic activity">
    <reaction evidence="12">
        <text>3-methyl-2-oxobutanoate + acetyl-CoA + H2O = (2S)-2-isopropylmalate + CoA + H(+)</text>
        <dbReference type="Rhea" id="RHEA:21524"/>
        <dbReference type="ChEBI" id="CHEBI:1178"/>
        <dbReference type="ChEBI" id="CHEBI:11851"/>
        <dbReference type="ChEBI" id="CHEBI:15377"/>
        <dbReference type="ChEBI" id="CHEBI:15378"/>
        <dbReference type="ChEBI" id="CHEBI:57287"/>
        <dbReference type="ChEBI" id="CHEBI:57288"/>
        <dbReference type="EC" id="2.3.3.13"/>
    </reaction>
</comment>
<dbReference type="PROSITE" id="PS00816">
    <property type="entry name" value="AIPM_HOMOCIT_SYNTH_2"/>
    <property type="match status" value="1"/>
</dbReference>
<dbReference type="Pfam" id="PF08502">
    <property type="entry name" value="LeuA_dimer"/>
    <property type="match status" value="1"/>
</dbReference>
<accession>A0A828Y820</accession>
<comment type="similarity">
    <text evidence="2 12">Belongs to the alpha-IPM synthase/homocitrate synthase family. LeuA type 1 subfamily.</text>
</comment>
<comment type="caution">
    <text evidence="14">The sequence shown here is derived from an EMBL/GenBank/DDBJ whole genome shotgun (WGS) entry which is preliminary data.</text>
</comment>
<evidence type="ECO:0000256" key="10">
    <source>
        <dbReference type="ARBA" id="ARBA00023211"/>
    </source>
</evidence>
<dbReference type="AlphaFoldDB" id="A0A828Y820"/>
<feature type="binding site" evidence="12">
    <location>
        <position position="255"/>
    </location>
    <ligand>
        <name>Mn(2+)</name>
        <dbReference type="ChEBI" id="CHEBI:29035"/>
    </ligand>
</feature>
<gene>
    <name evidence="12 14" type="primary">leuA</name>
    <name evidence="14" type="ORF">LEP1GSC131_2400</name>
</gene>
<dbReference type="NCBIfam" id="NF002087">
    <property type="entry name" value="PRK00915.1-4"/>
    <property type="match status" value="1"/>
</dbReference>
<dbReference type="HAMAP" id="MF_01025">
    <property type="entry name" value="LeuA_type1"/>
    <property type="match status" value="1"/>
</dbReference>
<dbReference type="Gene3D" id="3.30.160.270">
    <property type="match status" value="1"/>
</dbReference>
<keyword evidence="15" id="KW-1185">Reference proteome</keyword>
<dbReference type="GO" id="GO:0030145">
    <property type="term" value="F:manganese ion binding"/>
    <property type="evidence" value="ECO:0007669"/>
    <property type="project" value="UniProtKB-UniRule"/>
</dbReference>
<protein>
    <recommendedName>
        <fullName evidence="4 12">2-isopropylmalate synthase</fullName>
        <ecNumber evidence="3 12">2.3.3.13</ecNumber>
    </recommendedName>
    <alternativeName>
        <fullName evidence="12">Alpha-IPM synthase</fullName>
    </alternativeName>
    <alternativeName>
        <fullName evidence="12">Alpha-isopropylmalate synthase</fullName>
    </alternativeName>
</protein>
<evidence type="ECO:0000313" key="14">
    <source>
        <dbReference type="EMBL" id="EKO51144.1"/>
    </source>
</evidence>
<dbReference type="PANTHER" id="PTHR10277">
    <property type="entry name" value="HOMOCITRATE SYNTHASE-RELATED"/>
    <property type="match status" value="1"/>
</dbReference>
<dbReference type="PROSITE" id="PS50991">
    <property type="entry name" value="PYR_CT"/>
    <property type="match status" value="1"/>
</dbReference>
<evidence type="ECO:0000256" key="1">
    <source>
        <dbReference type="ARBA" id="ARBA00004689"/>
    </source>
</evidence>
<keyword evidence="7 12" id="KW-0028">Amino-acid biosynthesis</keyword>
<dbReference type="InterPro" id="IPR000891">
    <property type="entry name" value="PYR_CT"/>
</dbReference>
<keyword evidence="11 12" id="KW-0100">Branched-chain amino acid biosynthesis</keyword>
<evidence type="ECO:0000256" key="11">
    <source>
        <dbReference type="ARBA" id="ARBA00023304"/>
    </source>
</evidence>
<evidence type="ECO:0000256" key="2">
    <source>
        <dbReference type="ARBA" id="ARBA00009396"/>
    </source>
</evidence>
<feature type="binding site" evidence="12">
    <location>
        <position position="257"/>
    </location>
    <ligand>
        <name>Mn(2+)</name>
        <dbReference type="ChEBI" id="CHEBI:29035"/>
    </ligand>
</feature>
<dbReference type="NCBIfam" id="TIGR00973">
    <property type="entry name" value="leuA_bact"/>
    <property type="match status" value="1"/>
</dbReference>
<feature type="region of interest" description="Regulatory domain" evidence="12">
    <location>
        <begin position="445"/>
        <end position="552"/>
    </location>
</feature>
<dbReference type="InterPro" id="IPR050073">
    <property type="entry name" value="2-IPM_HCS-like"/>
</dbReference>
<evidence type="ECO:0000256" key="12">
    <source>
        <dbReference type="HAMAP-Rule" id="MF_01025"/>
    </source>
</evidence>
<evidence type="ECO:0000256" key="7">
    <source>
        <dbReference type="ARBA" id="ARBA00022605"/>
    </source>
</evidence>
<dbReference type="SUPFAM" id="SSF110921">
    <property type="entry name" value="2-isopropylmalate synthase LeuA, allosteric (dimerisation) domain"/>
    <property type="match status" value="1"/>
</dbReference>
<dbReference type="Gene3D" id="1.10.238.260">
    <property type="match status" value="1"/>
</dbReference>
<dbReference type="Pfam" id="PF22617">
    <property type="entry name" value="HCS_D2"/>
    <property type="match status" value="1"/>
</dbReference>
<feature type="binding site" evidence="12">
    <location>
        <position position="67"/>
    </location>
    <ligand>
        <name>Mn(2+)</name>
        <dbReference type="ChEBI" id="CHEBI:29035"/>
    </ligand>
</feature>
<keyword evidence="14" id="KW-0012">Acyltransferase</keyword>
<keyword evidence="9 12" id="KW-0479">Metal-binding</keyword>
<evidence type="ECO:0000313" key="15">
    <source>
        <dbReference type="Proteomes" id="UP000006339"/>
    </source>
</evidence>
<dbReference type="EC" id="2.3.3.13" evidence="3 12"/>
<evidence type="ECO:0000256" key="9">
    <source>
        <dbReference type="ARBA" id="ARBA00022723"/>
    </source>
</evidence>
<dbReference type="InterPro" id="IPR005671">
    <property type="entry name" value="LeuA_bact_synth"/>
</dbReference>
<comment type="pathway">
    <text evidence="1 12">Amino-acid biosynthesis; L-leucine biosynthesis; L-leucine from 3-methyl-2-oxobutanoate: step 1/4.</text>
</comment>
<dbReference type="PANTHER" id="PTHR10277:SF9">
    <property type="entry name" value="2-ISOPROPYLMALATE SYNTHASE 1, CHLOROPLASTIC-RELATED"/>
    <property type="match status" value="1"/>
</dbReference>
<dbReference type="GO" id="GO:0003852">
    <property type="term" value="F:2-isopropylmalate synthase activity"/>
    <property type="evidence" value="ECO:0007669"/>
    <property type="project" value="UniProtKB-UniRule"/>
</dbReference>
<name>A0A828Y820_9LEPT</name>
<keyword evidence="6 12" id="KW-0963">Cytoplasm</keyword>
<dbReference type="Proteomes" id="UP000006339">
    <property type="component" value="Unassembled WGS sequence"/>
</dbReference>
<organism evidence="14 15">
    <name type="scientific">Leptospira kirschneri str. 200802841</name>
    <dbReference type="NCBI Taxonomy" id="1193047"/>
    <lineage>
        <taxon>Bacteria</taxon>
        <taxon>Pseudomonadati</taxon>
        <taxon>Spirochaetota</taxon>
        <taxon>Spirochaetia</taxon>
        <taxon>Leptospirales</taxon>
        <taxon>Leptospiraceae</taxon>
        <taxon>Leptospira</taxon>
    </lineage>
</organism>
<dbReference type="InterPro" id="IPR013785">
    <property type="entry name" value="Aldolase_TIM"/>
</dbReference>
<dbReference type="Pfam" id="PF00682">
    <property type="entry name" value="HMGL-like"/>
    <property type="match status" value="1"/>
</dbReference>
<feature type="binding site" evidence="12">
    <location>
        <position position="291"/>
    </location>
    <ligand>
        <name>Mn(2+)</name>
        <dbReference type="ChEBI" id="CHEBI:29035"/>
    </ligand>
</feature>
<dbReference type="GO" id="GO:0009098">
    <property type="term" value="P:L-leucine biosynthetic process"/>
    <property type="evidence" value="ECO:0007669"/>
    <property type="project" value="UniProtKB-UniRule"/>
</dbReference>
<comment type="function">
    <text evidence="12">Catalyzes the condensation of the acetyl group of acetyl-CoA with 3-methyl-2-oxobutanoate (2-ketoisovalerate) to form 3-carboxy-3-hydroxy-4-methylpentanoate (2-isopropylmalate).</text>
</comment>
<evidence type="ECO:0000256" key="3">
    <source>
        <dbReference type="ARBA" id="ARBA00012973"/>
    </source>
</evidence>
<dbReference type="FunFam" id="3.20.20.70:FF:000010">
    <property type="entry name" value="2-isopropylmalate synthase"/>
    <property type="match status" value="1"/>
</dbReference>
<dbReference type="FunFam" id="1.10.238.260:FF:000001">
    <property type="entry name" value="2-isopropylmalate synthase"/>
    <property type="match status" value="1"/>
</dbReference>
<dbReference type="InterPro" id="IPR013709">
    <property type="entry name" value="2-isopropylmalate_synth_dimer"/>
</dbReference>
<proteinExistence type="inferred from homology"/>